<feature type="region of interest" description="Disordered" evidence="1">
    <location>
        <begin position="406"/>
        <end position="455"/>
    </location>
</feature>
<dbReference type="EMBL" id="SGPK01000184">
    <property type="protein sequence ID" value="THH06644.1"/>
    <property type="molecule type" value="Genomic_DNA"/>
</dbReference>
<reference evidence="2 3" key="1">
    <citation type="submission" date="2019-02" db="EMBL/GenBank/DDBJ databases">
        <title>Genome sequencing of the rare red list fungi Phellinidium pouzarii.</title>
        <authorList>
            <person name="Buettner E."/>
            <person name="Kellner H."/>
        </authorList>
    </citation>
    <scope>NUCLEOTIDE SEQUENCE [LARGE SCALE GENOMIC DNA]</scope>
    <source>
        <strain evidence="2 3">DSM 108285</strain>
    </source>
</reference>
<feature type="compositionally biased region" description="Low complexity" evidence="1">
    <location>
        <begin position="555"/>
        <end position="575"/>
    </location>
</feature>
<dbReference type="PANTHER" id="PTHR38406">
    <property type="entry name" value="TRANSCRIPTIONAL REPRESSOR OPI1"/>
    <property type="match status" value="1"/>
</dbReference>
<feature type="compositionally biased region" description="Low complexity" evidence="1">
    <location>
        <begin position="32"/>
        <end position="52"/>
    </location>
</feature>
<dbReference type="InterPro" id="IPR013927">
    <property type="entry name" value="TF_Opi1_Ccg-8"/>
</dbReference>
<dbReference type="AlphaFoldDB" id="A0A4S4L5I2"/>
<dbReference type="PANTHER" id="PTHR38406:SF1">
    <property type="entry name" value="TRANSCRIPTIONAL REPRESSOR OPI1"/>
    <property type="match status" value="1"/>
</dbReference>
<protein>
    <recommendedName>
        <fullName evidence="4">Opi1-domain-containing protein</fullName>
    </recommendedName>
</protein>
<feature type="compositionally biased region" description="Low complexity" evidence="1">
    <location>
        <begin position="1"/>
        <end position="19"/>
    </location>
</feature>
<evidence type="ECO:0000313" key="3">
    <source>
        <dbReference type="Proteomes" id="UP000308199"/>
    </source>
</evidence>
<keyword evidence="3" id="KW-1185">Reference proteome</keyword>
<feature type="region of interest" description="Disordered" evidence="1">
    <location>
        <begin position="235"/>
        <end position="255"/>
    </location>
</feature>
<dbReference type="OrthoDB" id="2441642at2759"/>
<dbReference type="GO" id="GO:0008654">
    <property type="term" value="P:phospholipid biosynthetic process"/>
    <property type="evidence" value="ECO:0007669"/>
    <property type="project" value="TreeGrafter"/>
</dbReference>
<dbReference type="GO" id="GO:0006357">
    <property type="term" value="P:regulation of transcription by RNA polymerase II"/>
    <property type="evidence" value="ECO:0007669"/>
    <property type="project" value="TreeGrafter"/>
</dbReference>
<evidence type="ECO:0000256" key="1">
    <source>
        <dbReference type="SAM" id="MobiDB-lite"/>
    </source>
</evidence>
<dbReference type="Proteomes" id="UP000308199">
    <property type="component" value="Unassembled WGS sequence"/>
</dbReference>
<proteinExistence type="predicted"/>
<comment type="caution">
    <text evidence="2">The sequence shown here is derived from an EMBL/GenBank/DDBJ whole genome shotgun (WGS) entry which is preliminary data.</text>
</comment>
<sequence>MSNVESPPSASASSSARPSAKGRLSLSALCNPTSMSPTMPAAAAGPSSSSRSSSDERIHPPQKSLSLDTDDENVLIAVRALDDMRSGAKPSPSYLPPTYRNSTPPDQTPSLTTASTSSTPSSISQSLSMSPEEAAATVDFVSRVSGLPIVNTALRAYEHSKASSRVVKYGAEMMESSVKSISKPVISRLPVNQLDEFACRQLDRFEKYGSSGTSPEIRESGRSLSIERDCHSNVSEQEIARSRQSRTKFSIGDNDENEVQLQGNSVVDVGERTLPAQEVAGRSRWHSLLYEAGGISAAVSEESMRKLKYCLQWLQYATERTDGQILILRNFIASLNAQEEDGGERPISASHMQTLTNVKRDIVGTIRQVVDVVSKYAGGALPEPARARVRQFILHLPQRWANTANRHSHVPAGARTPGIPKNIGRRRWRDGSYTESGPVSAASTAPSSPLESPRHFKSTMLLPLPVVASGGSHRQTTASRPTAGSTAQAAQRLLTLATESLDMMRSVNGVFKESLDRADTWVDRLRVIGIQRQEDPENSLDDLPLLTRRSRHAPSESFSASGSGSGSATASYTSFPSSPRSWPADASSPGSLAANSLDALTLSSLSASPSTYATPRSSTQSLPGLAGYDWEYTARKLQAIRNADERRELGEKKEIIAETDEQSAASALSALRGSTIVSRDASMEVDDND</sequence>
<evidence type="ECO:0000313" key="2">
    <source>
        <dbReference type="EMBL" id="THH06644.1"/>
    </source>
</evidence>
<gene>
    <name evidence="2" type="ORF">EW145_g3941</name>
</gene>
<dbReference type="Pfam" id="PF08618">
    <property type="entry name" value="Opi1"/>
    <property type="match status" value="1"/>
</dbReference>
<dbReference type="GO" id="GO:0003714">
    <property type="term" value="F:transcription corepressor activity"/>
    <property type="evidence" value="ECO:0007669"/>
    <property type="project" value="InterPro"/>
</dbReference>
<feature type="compositionally biased region" description="Low complexity" evidence="1">
    <location>
        <begin position="108"/>
        <end position="130"/>
    </location>
</feature>
<dbReference type="GO" id="GO:0005783">
    <property type="term" value="C:endoplasmic reticulum"/>
    <property type="evidence" value="ECO:0007669"/>
    <property type="project" value="TreeGrafter"/>
</dbReference>
<feature type="region of interest" description="Disordered" evidence="1">
    <location>
        <begin position="551"/>
        <end position="590"/>
    </location>
</feature>
<dbReference type="GO" id="GO:0005634">
    <property type="term" value="C:nucleus"/>
    <property type="evidence" value="ECO:0007669"/>
    <property type="project" value="TreeGrafter"/>
</dbReference>
<dbReference type="GO" id="GO:0030968">
    <property type="term" value="P:endoplasmic reticulum unfolded protein response"/>
    <property type="evidence" value="ECO:0007669"/>
    <property type="project" value="TreeGrafter"/>
</dbReference>
<feature type="compositionally biased region" description="Low complexity" evidence="1">
    <location>
        <begin position="436"/>
        <end position="451"/>
    </location>
</feature>
<evidence type="ECO:0008006" key="4">
    <source>
        <dbReference type="Google" id="ProtNLM"/>
    </source>
</evidence>
<accession>A0A4S4L5I2</accession>
<name>A0A4S4L5I2_9AGAM</name>
<feature type="region of interest" description="Disordered" evidence="1">
    <location>
        <begin position="1"/>
        <end position="130"/>
    </location>
</feature>
<organism evidence="2 3">
    <name type="scientific">Phellinidium pouzarii</name>
    <dbReference type="NCBI Taxonomy" id="167371"/>
    <lineage>
        <taxon>Eukaryota</taxon>
        <taxon>Fungi</taxon>
        <taxon>Dikarya</taxon>
        <taxon>Basidiomycota</taxon>
        <taxon>Agaricomycotina</taxon>
        <taxon>Agaricomycetes</taxon>
        <taxon>Hymenochaetales</taxon>
        <taxon>Hymenochaetaceae</taxon>
        <taxon>Phellinidium</taxon>
    </lineage>
</organism>